<gene>
    <name evidence="2" type="ORF">JQC72_05175</name>
</gene>
<evidence type="ECO:0000313" key="2">
    <source>
        <dbReference type="EMBL" id="MBN2908916.1"/>
    </source>
</evidence>
<dbReference type="InterPro" id="IPR006140">
    <property type="entry name" value="D-isomer_DH_NAD-bd"/>
</dbReference>
<organism evidence="2 3">
    <name type="scientific">Polycladomyces zharkentensis</name>
    <dbReference type="NCBI Taxonomy" id="2807616"/>
    <lineage>
        <taxon>Bacteria</taxon>
        <taxon>Bacillati</taxon>
        <taxon>Bacillota</taxon>
        <taxon>Bacilli</taxon>
        <taxon>Bacillales</taxon>
        <taxon>Thermoactinomycetaceae</taxon>
        <taxon>Polycladomyces</taxon>
    </lineage>
</organism>
<name>A0ABS2WHG6_9BACL</name>
<protein>
    <recommendedName>
        <fullName evidence="1">D-isomer specific 2-hydroxyacid dehydrogenase NAD-binding domain-containing protein</fullName>
    </recommendedName>
</protein>
<keyword evidence="3" id="KW-1185">Reference proteome</keyword>
<dbReference type="Pfam" id="PF02826">
    <property type="entry name" value="2-Hacid_dh_C"/>
    <property type="match status" value="1"/>
</dbReference>
<dbReference type="Gene3D" id="3.40.50.720">
    <property type="entry name" value="NAD(P)-binding Rossmann-like Domain"/>
    <property type="match status" value="1"/>
</dbReference>
<evidence type="ECO:0000259" key="1">
    <source>
        <dbReference type="Pfam" id="PF02826"/>
    </source>
</evidence>
<dbReference type="InterPro" id="IPR036291">
    <property type="entry name" value="NAD(P)-bd_dom_sf"/>
</dbReference>
<evidence type="ECO:0000313" key="3">
    <source>
        <dbReference type="Proteomes" id="UP001177120"/>
    </source>
</evidence>
<dbReference type="EMBL" id="JAFHAP010000005">
    <property type="protein sequence ID" value="MBN2908916.1"/>
    <property type="molecule type" value="Genomic_DNA"/>
</dbReference>
<dbReference type="Proteomes" id="UP001177120">
    <property type="component" value="Unassembled WGS sequence"/>
</dbReference>
<dbReference type="SUPFAM" id="SSF51735">
    <property type="entry name" value="NAD(P)-binding Rossmann-fold domains"/>
    <property type="match status" value="1"/>
</dbReference>
<comment type="caution">
    <text evidence="2">The sequence shown here is derived from an EMBL/GenBank/DDBJ whole genome shotgun (WGS) entry which is preliminary data.</text>
</comment>
<reference evidence="2" key="1">
    <citation type="journal article" date="2024" name="Int. J. Syst. Evol. Microbiol.">
        <title>Polycladomyces zharkentensis sp. nov., a novel thermophilic cellulose- and starch-degrading member of the Bacillota from a geothermal aquifer in Kazakhstan.</title>
        <authorList>
            <person name="Mashzhan A."/>
            <person name="Kistaubayeva A."/>
            <person name="Javier-Lopez R."/>
            <person name="Bissenova U."/>
            <person name="Bissenbay A."/>
            <person name="Birkeland N.K."/>
        </authorList>
    </citation>
    <scope>NUCLEOTIDE SEQUENCE</scope>
    <source>
        <strain evidence="2">ZKZ2T</strain>
    </source>
</reference>
<feature type="domain" description="D-isomer specific 2-hydroxyacid dehydrogenase NAD-binding" evidence="1">
    <location>
        <begin position="2"/>
        <end position="37"/>
    </location>
</feature>
<proteinExistence type="predicted"/>
<accession>A0ABS2WHG6</accession>
<dbReference type="RefSeq" id="WP_205493461.1">
    <property type="nucleotide sequence ID" value="NZ_JAFHAP010000005.1"/>
</dbReference>
<sequence length="47" mass="5251">MGQDVGILGLGAIRKAVAKRKKGFCMRTLAYDLYPYDAYAEHLFADL</sequence>